<keyword evidence="2" id="KW-1185">Reference proteome</keyword>
<evidence type="ECO:0000313" key="1">
    <source>
        <dbReference type="EMBL" id="KAF1993819.1"/>
    </source>
</evidence>
<feature type="non-terminal residue" evidence="1">
    <location>
        <position position="1"/>
    </location>
</feature>
<sequence>VYIFVAIRELFTFVTGLKYLYKNSPSSIKAIIQAISSLVTSVGSTYIIGLTPITYNPYLVIFYTYLTIIIA</sequence>
<organism evidence="1 2">
    <name type="scientific">Amniculicola lignicola CBS 123094</name>
    <dbReference type="NCBI Taxonomy" id="1392246"/>
    <lineage>
        <taxon>Eukaryota</taxon>
        <taxon>Fungi</taxon>
        <taxon>Dikarya</taxon>
        <taxon>Ascomycota</taxon>
        <taxon>Pezizomycotina</taxon>
        <taxon>Dothideomycetes</taxon>
        <taxon>Pleosporomycetidae</taxon>
        <taxon>Pleosporales</taxon>
        <taxon>Amniculicolaceae</taxon>
        <taxon>Amniculicola</taxon>
    </lineage>
</organism>
<dbReference type="AlphaFoldDB" id="A0A6A5VYS1"/>
<reference evidence="1" key="1">
    <citation type="journal article" date="2020" name="Stud. Mycol.">
        <title>101 Dothideomycetes genomes: a test case for predicting lifestyles and emergence of pathogens.</title>
        <authorList>
            <person name="Haridas S."/>
            <person name="Albert R."/>
            <person name="Binder M."/>
            <person name="Bloem J."/>
            <person name="Labutti K."/>
            <person name="Salamov A."/>
            <person name="Andreopoulos B."/>
            <person name="Baker S."/>
            <person name="Barry K."/>
            <person name="Bills G."/>
            <person name="Bluhm B."/>
            <person name="Cannon C."/>
            <person name="Castanera R."/>
            <person name="Culley D."/>
            <person name="Daum C."/>
            <person name="Ezra D."/>
            <person name="Gonzalez J."/>
            <person name="Henrissat B."/>
            <person name="Kuo A."/>
            <person name="Liang C."/>
            <person name="Lipzen A."/>
            <person name="Lutzoni F."/>
            <person name="Magnuson J."/>
            <person name="Mondo S."/>
            <person name="Nolan M."/>
            <person name="Ohm R."/>
            <person name="Pangilinan J."/>
            <person name="Park H.-J."/>
            <person name="Ramirez L."/>
            <person name="Alfaro M."/>
            <person name="Sun H."/>
            <person name="Tritt A."/>
            <person name="Yoshinaga Y."/>
            <person name="Zwiers L.-H."/>
            <person name="Turgeon B."/>
            <person name="Goodwin S."/>
            <person name="Spatafora J."/>
            <person name="Crous P."/>
            <person name="Grigoriev I."/>
        </authorList>
    </citation>
    <scope>NUCLEOTIDE SEQUENCE</scope>
    <source>
        <strain evidence="1">CBS 123094</strain>
    </source>
</reference>
<proteinExistence type="predicted"/>
<dbReference type="EMBL" id="ML977684">
    <property type="protein sequence ID" value="KAF1993819.1"/>
    <property type="molecule type" value="Genomic_DNA"/>
</dbReference>
<dbReference type="Gene3D" id="1.20.1250.20">
    <property type="entry name" value="MFS general substrate transporter like domains"/>
    <property type="match status" value="1"/>
</dbReference>
<accession>A0A6A5VYS1</accession>
<dbReference type="Proteomes" id="UP000799779">
    <property type="component" value="Unassembled WGS sequence"/>
</dbReference>
<dbReference type="InterPro" id="IPR036259">
    <property type="entry name" value="MFS_trans_sf"/>
</dbReference>
<protein>
    <submittedName>
        <fullName evidence="1">Uncharacterized protein</fullName>
    </submittedName>
</protein>
<name>A0A6A5VYS1_9PLEO</name>
<feature type="non-terminal residue" evidence="1">
    <location>
        <position position="71"/>
    </location>
</feature>
<evidence type="ECO:0000313" key="2">
    <source>
        <dbReference type="Proteomes" id="UP000799779"/>
    </source>
</evidence>
<gene>
    <name evidence="1" type="ORF">P154DRAFT_379100</name>
</gene>